<organism evidence="2">
    <name type="scientific">Pararge aegeria</name>
    <name type="common">speckled wood butterfly</name>
    <dbReference type="NCBI Taxonomy" id="116150"/>
    <lineage>
        <taxon>Eukaryota</taxon>
        <taxon>Metazoa</taxon>
        <taxon>Ecdysozoa</taxon>
        <taxon>Arthropoda</taxon>
        <taxon>Hexapoda</taxon>
        <taxon>Insecta</taxon>
        <taxon>Pterygota</taxon>
        <taxon>Neoptera</taxon>
        <taxon>Endopterygota</taxon>
        <taxon>Lepidoptera</taxon>
        <taxon>Glossata</taxon>
        <taxon>Ditrysia</taxon>
        <taxon>Papilionoidea</taxon>
        <taxon>Nymphalidae</taxon>
        <taxon>Satyrinae</taxon>
        <taxon>Satyrini</taxon>
        <taxon>Parargina</taxon>
        <taxon>Pararge</taxon>
    </lineage>
</organism>
<feature type="non-terminal residue" evidence="2">
    <location>
        <position position="83"/>
    </location>
</feature>
<feature type="compositionally biased region" description="Basic and acidic residues" evidence="1">
    <location>
        <begin position="64"/>
        <end position="73"/>
    </location>
</feature>
<dbReference type="EMBL" id="GAIX01013333">
    <property type="protein sequence ID" value="JAA79227.1"/>
    <property type="molecule type" value="Transcribed_RNA"/>
</dbReference>
<accession>S4PSR4</accession>
<protein>
    <submittedName>
        <fullName evidence="2">Uncharacterized protein</fullName>
    </submittedName>
</protein>
<feature type="region of interest" description="Disordered" evidence="1">
    <location>
        <begin position="1"/>
        <end position="83"/>
    </location>
</feature>
<evidence type="ECO:0000256" key="1">
    <source>
        <dbReference type="SAM" id="MobiDB-lite"/>
    </source>
</evidence>
<proteinExistence type="predicted"/>
<reference evidence="2" key="1">
    <citation type="journal article" date="2013" name="BMC Genomics">
        <title>Unscrambling butterfly oogenesis.</title>
        <authorList>
            <person name="Carter J.M."/>
            <person name="Baker S.C."/>
            <person name="Pink R."/>
            <person name="Carter D.R."/>
            <person name="Collins A."/>
            <person name="Tomlin J."/>
            <person name="Gibbs M."/>
            <person name="Breuker C.J."/>
        </authorList>
    </citation>
    <scope>NUCLEOTIDE SEQUENCE</scope>
    <source>
        <tissue evidence="2">Ovary</tissue>
    </source>
</reference>
<sequence length="83" mass="9145">MDAEAATASPKSDTEKEQKDSIILPNQESPVRKRSLSAEKSEILELHAEESRCETSEVSFSESQDAKSKTSLEEDKDGSNFVP</sequence>
<evidence type="ECO:0000313" key="2">
    <source>
        <dbReference type="EMBL" id="JAA79227.1"/>
    </source>
</evidence>
<reference evidence="2" key="2">
    <citation type="submission" date="2013-05" db="EMBL/GenBank/DDBJ databases">
        <authorList>
            <person name="Carter J.-M."/>
            <person name="Baker S.C."/>
            <person name="Pink R."/>
            <person name="Carter D.R.F."/>
            <person name="Collins A."/>
            <person name="Tomlin J."/>
            <person name="Gibbs M."/>
            <person name="Breuker C.J."/>
        </authorList>
    </citation>
    <scope>NUCLEOTIDE SEQUENCE</scope>
    <source>
        <tissue evidence="2">Ovary</tissue>
    </source>
</reference>
<dbReference type="AlphaFoldDB" id="S4PSR4"/>
<name>S4PSR4_9NEOP</name>
<feature type="compositionally biased region" description="Basic and acidic residues" evidence="1">
    <location>
        <begin position="36"/>
        <end position="55"/>
    </location>
</feature>